<evidence type="ECO:0000256" key="2">
    <source>
        <dbReference type="ARBA" id="ARBA00023002"/>
    </source>
</evidence>
<keyword evidence="2" id="KW-0560">Oxidoreductase</keyword>
<dbReference type="GO" id="GO:0006631">
    <property type="term" value="P:fatty acid metabolic process"/>
    <property type="evidence" value="ECO:0007669"/>
    <property type="project" value="InterPro"/>
</dbReference>
<dbReference type="InterPro" id="IPR006176">
    <property type="entry name" value="3-OHacyl-CoA_DH_NAD-bd"/>
</dbReference>
<dbReference type="InterPro" id="IPR006180">
    <property type="entry name" value="3-OHacyl-CoA_DH_CS"/>
</dbReference>
<dbReference type="FunFam" id="3.40.50.720:FF:000009">
    <property type="entry name" value="Fatty oxidation complex, alpha subunit"/>
    <property type="match status" value="1"/>
</dbReference>
<dbReference type="EMBL" id="MIYU01000017">
    <property type="protein sequence ID" value="OIR15175.1"/>
    <property type="molecule type" value="Genomic_DNA"/>
</dbReference>
<comment type="caution">
    <text evidence="7">The sequence shown here is derived from an EMBL/GenBank/DDBJ whole genome shotgun (WGS) entry which is preliminary data.</text>
</comment>
<evidence type="ECO:0000313" key="8">
    <source>
        <dbReference type="Proteomes" id="UP000183815"/>
    </source>
</evidence>
<dbReference type="NCBIfam" id="NF005875">
    <property type="entry name" value="PRK07819.1"/>
    <property type="match status" value="1"/>
</dbReference>
<feature type="binding site" evidence="4">
    <location>
        <position position="98"/>
    </location>
    <ligand>
        <name>NAD(+)</name>
        <dbReference type="ChEBI" id="CHEBI:57540"/>
    </ligand>
</feature>
<evidence type="ECO:0000256" key="3">
    <source>
        <dbReference type="PIRSR" id="PIRSR000105-1"/>
    </source>
</evidence>
<dbReference type="PROSITE" id="PS00067">
    <property type="entry name" value="3HCDH"/>
    <property type="match status" value="1"/>
</dbReference>
<proteinExistence type="inferred from homology"/>
<evidence type="ECO:0000313" key="7">
    <source>
        <dbReference type="EMBL" id="OIR15175.1"/>
    </source>
</evidence>
<dbReference type="SUPFAM" id="SSF51735">
    <property type="entry name" value="NAD(P)-binding Rossmann-fold domains"/>
    <property type="match status" value="1"/>
</dbReference>
<dbReference type="PANTHER" id="PTHR48075">
    <property type="entry name" value="3-HYDROXYACYL-COA DEHYDROGENASE FAMILY PROTEIN"/>
    <property type="match status" value="1"/>
</dbReference>
<feature type="binding site" evidence="4">
    <location>
        <position position="93"/>
    </location>
    <ligand>
        <name>NAD(+)</name>
        <dbReference type="ChEBI" id="CHEBI:57540"/>
    </ligand>
</feature>
<reference evidence="7 8" key="1">
    <citation type="submission" date="2016-08" db="EMBL/GenBank/DDBJ databases">
        <title>New Insights into Marine Group III Euryarchaeota, from dark to light.</title>
        <authorList>
            <person name="Haro-Moreno J.M."/>
            <person name="Rodriguez-Valera F."/>
            <person name="Lopez-Garcia P."/>
            <person name="Moreira D."/>
            <person name="Martin-Cuadrado A.B."/>
        </authorList>
    </citation>
    <scope>NUCLEOTIDE SEQUENCE [LARGE SCALE GENOMIC DNA]</scope>
    <source>
        <strain evidence="7">CG-Bathy1</strain>
    </source>
</reference>
<dbReference type="InterPro" id="IPR008927">
    <property type="entry name" value="6-PGluconate_DH-like_C_sf"/>
</dbReference>
<gene>
    <name evidence="7" type="ORF">BEU04_02305</name>
</gene>
<dbReference type="InterPro" id="IPR013328">
    <property type="entry name" value="6PGD_dom2"/>
</dbReference>
<feature type="domain" description="3-hydroxyacyl-CoA dehydrogenase C-terminal" evidence="5">
    <location>
        <begin position="187"/>
        <end position="283"/>
    </location>
</feature>
<feature type="site" description="Important for catalytic activity" evidence="3">
    <location>
        <position position="141"/>
    </location>
</feature>
<feature type="binding site" evidence="4">
    <location>
        <begin position="11"/>
        <end position="16"/>
    </location>
    <ligand>
        <name>NAD(+)</name>
        <dbReference type="ChEBI" id="CHEBI:57540"/>
    </ligand>
</feature>
<dbReference type="Pfam" id="PF02737">
    <property type="entry name" value="3HCDH_N"/>
    <property type="match status" value="1"/>
</dbReference>
<evidence type="ECO:0000259" key="5">
    <source>
        <dbReference type="Pfam" id="PF00725"/>
    </source>
</evidence>
<feature type="binding site" evidence="4">
    <location>
        <position position="275"/>
    </location>
    <ligand>
        <name>NAD(+)</name>
        <dbReference type="ChEBI" id="CHEBI:57540"/>
    </ligand>
</feature>
<keyword evidence="4" id="KW-0520">NAD</keyword>
<dbReference type="PANTHER" id="PTHR48075:SF5">
    <property type="entry name" value="3-HYDROXYBUTYRYL-COA DEHYDROGENASE"/>
    <property type="match status" value="1"/>
</dbReference>
<accession>A0A1J5T2Z5</accession>
<dbReference type="InterPro" id="IPR022694">
    <property type="entry name" value="3-OHacyl-CoA_DH"/>
</dbReference>
<dbReference type="PIRSF" id="PIRSF000105">
    <property type="entry name" value="HCDH"/>
    <property type="match status" value="1"/>
</dbReference>
<dbReference type="SUPFAM" id="SSF48179">
    <property type="entry name" value="6-phosphogluconate dehydrogenase C-terminal domain-like"/>
    <property type="match status" value="1"/>
</dbReference>
<dbReference type="GO" id="GO:0070403">
    <property type="term" value="F:NAD+ binding"/>
    <property type="evidence" value="ECO:0007669"/>
    <property type="project" value="InterPro"/>
</dbReference>
<evidence type="ECO:0000259" key="6">
    <source>
        <dbReference type="Pfam" id="PF02737"/>
    </source>
</evidence>
<name>A0A1J5T2Z5_9ARCH</name>
<feature type="domain" description="3-hydroxyacyl-CoA dehydrogenase NAD binding" evidence="6">
    <location>
        <begin position="6"/>
        <end position="184"/>
    </location>
</feature>
<feature type="binding site" evidence="4">
    <location>
        <position position="144"/>
    </location>
    <ligand>
        <name>NAD(+)</name>
        <dbReference type="ChEBI" id="CHEBI:57540"/>
    </ligand>
</feature>
<dbReference type="Gene3D" id="3.40.50.720">
    <property type="entry name" value="NAD(P)-binding Rossmann-like Domain"/>
    <property type="match status" value="1"/>
</dbReference>
<feature type="binding site" evidence="4">
    <location>
        <position position="120"/>
    </location>
    <ligand>
        <name>NAD(+)</name>
        <dbReference type="ChEBI" id="CHEBI:57540"/>
    </ligand>
</feature>
<dbReference type="Pfam" id="PF00725">
    <property type="entry name" value="3HCDH"/>
    <property type="match status" value="1"/>
</dbReference>
<dbReference type="InterPro" id="IPR006108">
    <property type="entry name" value="3HC_DH_C"/>
</dbReference>
<organism evidence="7 8">
    <name type="scientific">Marine Group III euryarchaeote CG-Bathy1</name>
    <dbReference type="NCBI Taxonomy" id="1889001"/>
    <lineage>
        <taxon>Archaea</taxon>
        <taxon>Methanobacteriati</taxon>
        <taxon>Thermoplasmatota</taxon>
        <taxon>Thermoplasmata</taxon>
        <taxon>Candidatus Thermoprofundales</taxon>
    </lineage>
</organism>
<dbReference type="GO" id="GO:0016616">
    <property type="term" value="F:oxidoreductase activity, acting on the CH-OH group of donors, NAD or NADP as acceptor"/>
    <property type="evidence" value="ECO:0007669"/>
    <property type="project" value="InterPro"/>
</dbReference>
<evidence type="ECO:0000256" key="4">
    <source>
        <dbReference type="PIRSR" id="PIRSR000105-2"/>
    </source>
</evidence>
<protein>
    <submittedName>
        <fullName evidence="7">3-hydroxybutyryl-CoA dehydrogenase</fullName>
    </submittedName>
</protein>
<dbReference type="InterPro" id="IPR036291">
    <property type="entry name" value="NAD(P)-bd_dom_sf"/>
</dbReference>
<dbReference type="Gene3D" id="1.10.1040.10">
    <property type="entry name" value="N-(1-d-carboxylethyl)-l-norvaline Dehydrogenase, domain 2"/>
    <property type="match status" value="1"/>
</dbReference>
<dbReference type="AlphaFoldDB" id="A0A1J5T2Z5"/>
<evidence type="ECO:0000256" key="1">
    <source>
        <dbReference type="ARBA" id="ARBA00009463"/>
    </source>
</evidence>
<dbReference type="Proteomes" id="UP000183815">
    <property type="component" value="Unassembled WGS sequence"/>
</dbReference>
<comment type="similarity">
    <text evidence="1">Belongs to the 3-hydroxyacyl-CoA dehydrogenase family.</text>
</comment>
<feature type="binding site" evidence="4">
    <location>
        <position position="34"/>
    </location>
    <ligand>
        <name>NAD(+)</name>
        <dbReference type="ChEBI" id="CHEBI:57540"/>
    </ligand>
</feature>
<sequence>MSDIQKLTVIGSGQMGAGIAQVAATSGLDVIMIDIKSEFIDNGMTIIEKSLKKFVEKGKLEENKAEAILERIGTSLNLESAATSDIVIEAVPEIEEIKFETFKNLDKICKKDTILASNTSSISITKIGDETKRPEKVIGMHFMNPVPMMKLVEIINGKKTTNETTNETVELAEKMGKVALTANDYPGFVSNRILCPMINEAIICLETGVASKTSIDGIMQLGMHHPMGPLALADLIGLDTVLHIMNTLYDGFKDEKYKASKMLEEMVEKGELGKKTGKGFYEY</sequence>